<dbReference type="RefSeq" id="WP_188559800.1">
    <property type="nucleotide sequence ID" value="NZ_BMGS01000016.1"/>
</dbReference>
<proteinExistence type="predicted"/>
<keyword evidence="2" id="KW-1185">Reference proteome</keyword>
<reference evidence="2" key="1">
    <citation type="journal article" date="2019" name="Int. J. Syst. Evol. Microbiol.">
        <title>The Global Catalogue of Microorganisms (GCM) 10K type strain sequencing project: providing services to taxonomists for standard genome sequencing and annotation.</title>
        <authorList>
            <consortium name="The Broad Institute Genomics Platform"/>
            <consortium name="The Broad Institute Genome Sequencing Center for Infectious Disease"/>
            <person name="Wu L."/>
            <person name="Ma J."/>
        </authorList>
    </citation>
    <scope>NUCLEOTIDE SEQUENCE [LARGE SCALE GENOMIC DNA]</scope>
    <source>
        <strain evidence="2">CGMCC 1.12990</strain>
    </source>
</reference>
<organism evidence="1 2">
    <name type="scientific">Hymenobacter glacieicola</name>
    <dbReference type="NCBI Taxonomy" id="1562124"/>
    <lineage>
        <taxon>Bacteria</taxon>
        <taxon>Pseudomonadati</taxon>
        <taxon>Bacteroidota</taxon>
        <taxon>Cytophagia</taxon>
        <taxon>Cytophagales</taxon>
        <taxon>Hymenobacteraceae</taxon>
        <taxon>Hymenobacter</taxon>
    </lineage>
</organism>
<accession>A0ABQ1X6R2</accession>
<evidence type="ECO:0000313" key="1">
    <source>
        <dbReference type="EMBL" id="GGG61358.1"/>
    </source>
</evidence>
<dbReference type="EMBL" id="BMGS01000016">
    <property type="protein sequence ID" value="GGG61358.1"/>
    <property type="molecule type" value="Genomic_DNA"/>
</dbReference>
<name>A0ABQ1X6R2_9BACT</name>
<protein>
    <submittedName>
        <fullName evidence="1">Uncharacterized protein</fullName>
    </submittedName>
</protein>
<comment type="caution">
    <text evidence="1">The sequence shown here is derived from an EMBL/GenBank/DDBJ whole genome shotgun (WGS) entry which is preliminary data.</text>
</comment>
<gene>
    <name evidence="1" type="ORF">GCM10011378_41740</name>
</gene>
<dbReference type="Proteomes" id="UP000601361">
    <property type="component" value="Unassembled WGS sequence"/>
</dbReference>
<sequence>MTLQELEEIFEQEPTMPSGIDRTFEGLKILSKYTDEVVGAPAHDIIYSIDVDTALEAGLTKEEAVLLRQYNWGISEEYDCFYKFV</sequence>
<evidence type="ECO:0000313" key="2">
    <source>
        <dbReference type="Proteomes" id="UP000601361"/>
    </source>
</evidence>